<dbReference type="OrthoDB" id="2678714at2"/>
<comment type="caution">
    <text evidence="2">The sequence shown here is derived from an EMBL/GenBank/DDBJ whole genome shotgun (WGS) entry which is preliminary data.</text>
</comment>
<evidence type="ECO:0000256" key="1">
    <source>
        <dbReference type="SAM" id="SignalP"/>
    </source>
</evidence>
<keyword evidence="3" id="KW-1185">Reference proteome</keyword>
<feature type="signal peptide" evidence="1">
    <location>
        <begin position="1"/>
        <end position="22"/>
    </location>
</feature>
<evidence type="ECO:0000313" key="3">
    <source>
        <dbReference type="Proteomes" id="UP000256304"/>
    </source>
</evidence>
<dbReference type="RefSeq" id="WP_116192903.1">
    <property type="nucleotide sequence ID" value="NZ_QTTN01000084.1"/>
</dbReference>
<organism evidence="2 3">
    <name type="scientific">Paenibacillus taihuensis</name>
    <dbReference type="NCBI Taxonomy" id="1156355"/>
    <lineage>
        <taxon>Bacteria</taxon>
        <taxon>Bacillati</taxon>
        <taxon>Bacillota</taxon>
        <taxon>Bacilli</taxon>
        <taxon>Bacillales</taxon>
        <taxon>Paenibacillaceae</taxon>
        <taxon>Paenibacillus</taxon>
    </lineage>
</organism>
<reference evidence="2 3" key="1">
    <citation type="submission" date="2018-08" db="EMBL/GenBank/DDBJ databases">
        <title>Genomic Encyclopedia of Type Strains, Phase III (KMG-III): the genomes of soil and plant-associated and newly described type strains.</title>
        <authorList>
            <person name="Whitman W."/>
        </authorList>
    </citation>
    <scope>NUCLEOTIDE SEQUENCE [LARGE SCALE GENOMIC DNA]</scope>
    <source>
        <strain evidence="2 3">CGMCC 1.10966</strain>
    </source>
</reference>
<name>A0A3D9Q0Z3_9BACL</name>
<dbReference type="Proteomes" id="UP000256304">
    <property type="component" value="Unassembled WGS sequence"/>
</dbReference>
<gene>
    <name evidence="2" type="ORF">A8990_1842</name>
</gene>
<protein>
    <submittedName>
        <fullName evidence="2">Uncharacterized protein</fullName>
    </submittedName>
</protein>
<keyword evidence="1" id="KW-0732">Signal</keyword>
<feature type="chain" id="PRO_5039056283" evidence="1">
    <location>
        <begin position="23"/>
        <end position="307"/>
    </location>
</feature>
<sequence>MIKKQFKSGLFGLALSVTVASAIIPSSAAFASANNTVDTKVFSTTATVTTSYTNDEIDSILLQHGMPFEQITSLDPELKRTLVEHASDKNFKFAGASSSIYHRDDTTGALVANSTINEGGMQTMAISRADLVFNAITFTTSVANEYQVYGNFEWLTTGVGPSGAPNSIYKDMFAITVPTGWTIESGKYGANMYKNLFNIVTGFGGWIDAGTTGFENSGQPASDGYSLYGAAWRMNSATDTSNVFYKGTTWLTMKGTASSQKRTILSYMQAKNSGTGGFGVTLGWGPLSISYTATSGSTDTANADYSW</sequence>
<accession>A0A3D9Q0Z3</accession>
<dbReference type="AlphaFoldDB" id="A0A3D9Q0Z3"/>
<proteinExistence type="predicted"/>
<evidence type="ECO:0000313" key="2">
    <source>
        <dbReference type="EMBL" id="REE54708.1"/>
    </source>
</evidence>
<dbReference type="EMBL" id="QTTN01000084">
    <property type="protein sequence ID" value="REE54708.1"/>
    <property type="molecule type" value="Genomic_DNA"/>
</dbReference>